<dbReference type="Pfam" id="PF12242">
    <property type="entry name" value="Eno-Rase_NADH_b"/>
    <property type="match status" value="1"/>
</dbReference>
<comment type="pathway">
    <text evidence="11">Lipid metabolism; fatty acid biosynthesis.</text>
</comment>
<protein>
    <recommendedName>
        <fullName evidence="11">Enoyl-[acyl-carrier-protein] reductase [NADH]</fullName>
        <shortName evidence="11">ENR</shortName>
        <ecNumber evidence="11">1.3.1.9</ecNumber>
    </recommendedName>
</protein>
<feature type="binding site" evidence="11">
    <location>
        <begin position="274"/>
        <end position="276"/>
    </location>
    <ligand>
        <name>NAD(+)</name>
        <dbReference type="ChEBI" id="CHEBI:57540"/>
    </ligand>
</feature>
<comment type="catalytic activity">
    <reaction evidence="8">
        <text>a 2,3-saturated acyl-CoA + NAD(+) = a (2E)-enoyl-CoA + NADH + H(+)</text>
        <dbReference type="Rhea" id="RHEA:18177"/>
        <dbReference type="ChEBI" id="CHEBI:15378"/>
        <dbReference type="ChEBI" id="CHEBI:57540"/>
        <dbReference type="ChEBI" id="CHEBI:57945"/>
        <dbReference type="ChEBI" id="CHEBI:58856"/>
        <dbReference type="ChEBI" id="CHEBI:65111"/>
        <dbReference type="EC" id="1.3.1.44"/>
    </reaction>
</comment>
<comment type="function">
    <text evidence="11">Involved in the final reduction of the elongation cycle of fatty acid synthesis (FAS II). Catalyzes the reduction of a carbon-carbon double bond in an enoyl moiety that is covalently linked to an acyl carrier protein (ACP).</text>
</comment>
<evidence type="ECO:0000259" key="13">
    <source>
        <dbReference type="Pfam" id="PF12241"/>
    </source>
</evidence>
<sequence length="399" mass="43814">MIIQPRVRGFICLTSHPEGTAQHVKQQIDYVKSKGKIENGPKKVLVIGASTGFGLASRITAAFGSDAATIGVFFEKPAAPGKPGTAGWYNTAAFEKEASDAGLYAKSINGDAFSDEIKKQTIDLIKEDLGQVDLVVYSLASPRRTHPNTGVAHASVLKPIGQTFTDKTVDFHSGVVSDISIQPVESEEDIHNTVAVMGGEDWKFWIAQLKEAGVLANGVKTVAYSYIGPELTYPIYRNGTIGRAKDDLEGTVPVLNDLLQDIGGISYVSVNKALVTQSSSAIPVVPLYISLLYKVMKEKGIHEGTIEQMQRLFADRLYANREIPLDEKGRIRVDDLEMREDVQAEVAKLWEQITTENLEQISDISGYRNDFFNLFGFNFDAVDYDMDTDEVVNIPSIKD</sequence>
<evidence type="ECO:0000313" key="15">
    <source>
        <dbReference type="EMBL" id="RZF62407.1"/>
    </source>
</evidence>
<comment type="subunit">
    <text evidence="1 11">Monomer.</text>
</comment>
<dbReference type="EC" id="1.3.1.9" evidence="11"/>
<dbReference type="RefSeq" id="WP_130140635.1">
    <property type="nucleotide sequence ID" value="NZ_SGIT01000001.1"/>
</dbReference>
<keyword evidence="3 11" id="KW-0276">Fatty acid metabolism</keyword>
<accession>A0A4Q6XZR1</accession>
<evidence type="ECO:0000256" key="11">
    <source>
        <dbReference type="HAMAP-Rule" id="MF_01838"/>
    </source>
</evidence>
<feature type="binding site" evidence="11">
    <location>
        <position position="245"/>
    </location>
    <ligand>
        <name>NAD(+)</name>
        <dbReference type="ChEBI" id="CHEBI:57540"/>
    </ligand>
</feature>
<gene>
    <name evidence="11" type="primary">fabV</name>
    <name evidence="15" type="ORF">EWE74_06295</name>
</gene>
<evidence type="ECO:0000256" key="6">
    <source>
        <dbReference type="ARBA" id="ARBA00023098"/>
    </source>
</evidence>
<evidence type="ECO:0000259" key="14">
    <source>
        <dbReference type="Pfam" id="PF12242"/>
    </source>
</evidence>
<feature type="binding site" evidence="11">
    <location>
        <begin position="111"/>
        <end position="112"/>
    </location>
    <ligand>
        <name>NAD(+)</name>
        <dbReference type="ChEBI" id="CHEBI:57540"/>
    </ligand>
</feature>
<evidence type="ECO:0000259" key="12">
    <source>
        <dbReference type="Pfam" id="PF07055"/>
    </source>
</evidence>
<dbReference type="Gene3D" id="3.40.50.720">
    <property type="entry name" value="NAD(P)-binding Rossmann-like Domain"/>
    <property type="match status" value="1"/>
</dbReference>
<keyword evidence="7 11" id="KW-0275">Fatty acid biosynthesis</keyword>
<feature type="binding site" evidence="11">
    <location>
        <position position="226"/>
    </location>
    <ligand>
        <name>substrate</name>
    </ligand>
</feature>
<feature type="domain" description="Trans-2-enoyl-CoA reductase catalytic" evidence="13">
    <location>
        <begin position="82"/>
        <end position="318"/>
    </location>
</feature>
<dbReference type="Pfam" id="PF07055">
    <property type="entry name" value="Eno-Rase_FAD_bd"/>
    <property type="match status" value="1"/>
</dbReference>
<evidence type="ECO:0000256" key="1">
    <source>
        <dbReference type="ARBA" id="ARBA00011245"/>
    </source>
</evidence>
<evidence type="ECO:0000256" key="2">
    <source>
        <dbReference type="ARBA" id="ARBA00022516"/>
    </source>
</evidence>
<dbReference type="InterPro" id="IPR024910">
    <property type="entry name" value="Enoyl-CoA_Rdtase_cat_dom"/>
</dbReference>
<keyword evidence="2 11" id="KW-0444">Lipid biosynthesis</keyword>
<evidence type="ECO:0000256" key="9">
    <source>
        <dbReference type="ARBA" id="ARBA00048572"/>
    </source>
</evidence>
<feature type="active site" description="Proton donor" evidence="11">
    <location>
        <position position="236"/>
    </location>
</feature>
<keyword evidence="4 11" id="KW-0560">Oxidoreductase</keyword>
<organism evidence="15 16">
    <name type="scientific">Sphingobacterium corticibacterium</name>
    <dbReference type="NCBI Taxonomy" id="2484746"/>
    <lineage>
        <taxon>Bacteria</taxon>
        <taxon>Pseudomonadati</taxon>
        <taxon>Bacteroidota</taxon>
        <taxon>Sphingobacteriia</taxon>
        <taxon>Sphingobacteriales</taxon>
        <taxon>Sphingobacteriaceae</taxon>
        <taxon>Sphingobacterium</taxon>
    </lineage>
</organism>
<dbReference type="InterPro" id="IPR024906">
    <property type="entry name" value="Eno_Rdtase_FAD-bd_dom"/>
</dbReference>
<dbReference type="InterPro" id="IPR050048">
    <property type="entry name" value="FabV-like_NADH_b"/>
</dbReference>
<evidence type="ECO:0000256" key="8">
    <source>
        <dbReference type="ARBA" id="ARBA00048302"/>
    </source>
</evidence>
<evidence type="ECO:0000256" key="7">
    <source>
        <dbReference type="ARBA" id="ARBA00023160"/>
    </source>
</evidence>
<dbReference type="PANTHER" id="PTHR37480:SF1">
    <property type="entry name" value="ENOYL-[ACYL-CARRIER-PROTEIN] REDUCTASE [NADH]"/>
    <property type="match status" value="1"/>
</dbReference>
<dbReference type="GO" id="GO:0006633">
    <property type="term" value="P:fatty acid biosynthetic process"/>
    <property type="evidence" value="ECO:0007669"/>
    <property type="project" value="UniProtKB-UniRule"/>
</dbReference>
<dbReference type="PANTHER" id="PTHR37480">
    <property type="entry name" value="ENOYL-[ACYL-CARRIER-PROTEIN] REDUCTASE [NADH]"/>
    <property type="match status" value="1"/>
</dbReference>
<feature type="domain" description="Enoyl reductase FAD binding" evidence="12">
    <location>
        <begin position="325"/>
        <end position="387"/>
    </location>
</feature>
<dbReference type="GO" id="GO:0051287">
    <property type="term" value="F:NAD binding"/>
    <property type="evidence" value="ECO:0007669"/>
    <property type="project" value="UniProtKB-UniRule"/>
</dbReference>
<keyword evidence="16" id="KW-1185">Reference proteome</keyword>
<keyword evidence="6 11" id="KW-0443">Lipid metabolism</keyword>
<evidence type="ECO:0000313" key="16">
    <source>
        <dbReference type="Proteomes" id="UP000292855"/>
    </source>
</evidence>
<comment type="similarity">
    <text evidence="10 11">Belongs to the TER reductase family.</text>
</comment>
<evidence type="ECO:0000256" key="4">
    <source>
        <dbReference type="ARBA" id="ARBA00023002"/>
    </source>
</evidence>
<keyword evidence="5 11" id="KW-0520">NAD</keyword>
<dbReference type="AlphaFoldDB" id="A0A4Q6XZR1"/>
<dbReference type="InterPro" id="IPR010758">
    <property type="entry name" value="Trans-2-enoyl-CoA_reductase"/>
</dbReference>
<feature type="binding site" evidence="11">
    <location>
        <begin position="139"/>
        <end position="140"/>
    </location>
    <ligand>
        <name>NAD(+)</name>
        <dbReference type="ChEBI" id="CHEBI:57540"/>
    </ligand>
</feature>
<dbReference type="Proteomes" id="UP000292855">
    <property type="component" value="Unassembled WGS sequence"/>
</dbReference>
<feature type="binding site" evidence="11">
    <location>
        <begin position="48"/>
        <end position="53"/>
    </location>
    <ligand>
        <name>NAD(+)</name>
        <dbReference type="ChEBI" id="CHEBI:57540"/>
    </ligand>
</feature>
<dbReference type="GO" id="GO:0050343">
    <property type="term" value="F:trans-2-enoyl-CoA reductase (NADH) activity"/>
    <property type="evidence" value="ECO:0007669"/>
    <property type="project" value="UniProtKB-EC"/>
</dbReference>
<reference evidence="15 16" key="1">
    <citation type="submission" date="2019-02" db="EMBL/GenBank/DDBJ databases">
        <authorList>
            <person name="Li Y."/>
        </authorList>
    </citation>
    <scope>NUCLEOTIDE SEQUENCE [LARGE SCALE GENOMIC DNA]</scope>
    <source>
        <strain evidence="15 16">30C10-4-7</strain>
    </source>
</reference>
<comment type="caution">
    <text evidence="15">The sequence shown here is derived from an EMBL/GenBank/DDBJ whole genome shotgun (WGS) entry which is preliminary data.</text>
</comment>
<feature type="domain" description="Trans-2-enoyl-CoA reductase-like NAD(P)H binding" evidence="14">
    <location>
        <begin position="2"/>
        <end position="78"/>
    </location>
</feature>
<dbReference type="OrthoDB" id="9802260at2"/>
<proteinExistence type="inferred from homology"/>
<evidence type="ECO:0000256" key="5">
    <source>
        <dbReference type="ARBA" id="ARBA00023027"/>
    </source>
</evidence>
<dbReference type="FunFam" id="3.40.50.720:FF:000221">
    <property type="entry name" value="Enoyl-[acyl-carrier-protein] reductase [NADH]"/>
    <property type="match status" value="1"/>
</dbReference>
<feature type="binding site" evidence="11">
    <location>
        <begin position="74"/>
        <end position="75"/>
    </location>
    <ligand>
        <name>NAD(+)</name>
        <dbReference type="ChEBI" id="CHEBI:57540"/>
    </ligand>
</feature>
<feature type="site" description="Plays an important role in discriminating NADH against NADPH" evidence="11">
    <location>
        <position position="75"/>
    </location>
</feature>
<evidence type="ECO:0000256" key="10">
    <source>
        <dbReference type="ARBA" id="ARBA00060887"/>
    </source>
</evidence>
<dbReference type="Pfam" id="PF12241">
    <property type="entry name" value="Enoyl_reductase"/>
    <property type="match status" value="1"/>
</dbReference>
<dbReference type="UniPathway" id="UPA00094"/>
<dbReference type="HAMAP" id="MF_01838">
    <property type="entry name" value="FabV_reductase"/>
    <property type="match status" value="1"/>
</dbReference>
<dbReference type="NCBIfam" id="NF010177">
    <property type="entry name" value="PRK13656.1"/>
    <property type="match status" value="1"/>
</dbReference>
<name>A0A4Q6XZR1_9SPHI</name>
<dbReference type="EMBL" id="SGIT01000001">
    <property type="protein sequence ID" value="RZF62407.1"/>
    <property type="molecule type" value="Genomic_DNA"/>
</dbReference>
<dbReference type="GO" id="GO:0004318">
    <property type="term" value="F:enoyl-[acyl-carrier-protein] reductase (NADH) activity"/>
    <property type="evidence" value="ECO:0007669"/>
    <property type="project" value="UniProtKB-UniRule"/>
</dbReference>
<comment type="catalytic activity">
    <reaction evidence="9 11">
        <text>a 2,3-saturated acyl-[ACP] + NAD(+) = a (2E)-enoyl-[ACP] + NADH + H(+)</text>
        <dbReference type="Rhea" id="RHEA:10240"/>
        <dbReference type="Rhea" id="RHEA-COMP:9925"/>
        <dbReference type="Rhea" id="RHEA-COMP:9926"/>
        <dbReference type="ChEBI" id="CHEBI:15378"/>
        <dbReference type="ChEBI" id="CHEBI:57540"/>
        <dbReference type="ChEBI" id="CHEBI:57945"/>
        <dbReference type="ChEBI" id="CHEBI:78784"/>
        <dbReference type="ChEBI" id="CHEBI:78785"/>
        <dbReference type="EC" id="1.3.1.9"/>
    </reaction>
</comment>
<dbReference type="NCBIfam" id="NF043048">
    <property type="entry name" value="EnoyACPredFabV"/>
    <property type="match status" value="1"/>
</dbReference>
<evidence type="ECO:0000256" key="3">
    <source>
        <dbReference type="ARBA" id="ARBA00022832"/>
    </source>
</evidence>